<dbReference type="Pfam" id="PF14504">
    <property type="entry name" value="CAP_assoc_N"/>
    <property type="match status" value="1"/>
</dbReference>
<gene>
    <name evidence="4" type="ORF">CD158_00470</name>
    <name evidence="3" type="ORF">QYH67_02600</name>
</gene>
<dbReference type="CDD" id="cd05379">
    <property type="entry name" value="CAP_bacterial"/>
    <property type="match status" value="1"/>
</dbReference>
<feature type="domain" description="CAP-associated" evidence="2">
    <location>
        <begin position="69"/>
        <end position="204"/>
    </location>
</feature>
<evidence type="ECO:0000259" key="1">
    <source>
        <dbReference type="Pfam" id="PF00188"/>
    </source>
</evidence>
<dbReference type="EMBL" id="JAUHQC010000006">
    <property type="protein sequence ID" value="MDN4532479.1"/>
    <property type="molecule type" value="Genomic_DNA"/>
</dbReference>
<evidence type="ECO:0000313" key="4">
    <source>
        <dbReference type="EMBL" id="PNZ69607.1"/>
    </source>
</evidence>
<dbReference type="EMBL" id="PPQW01000002">
    <property type="protein sequence ID" value="PNZ69607.1"/>
    <property type="molecule type" value="Genomic_DNA"/>
</dbReference>
<evidence type="ECO:0000313" key="3">
    <source>
        <dbReference type="EMBL" id="MDN4532479.1"/>
    </source>
</evidence>
<comment type="caution">
    <text evidence="4">The sequence shown here is derived from an EMBL/GenBank/DDBJ whole genome shotgun (WGS) entry which is preliminary data.</text>
</comment>
<feature type="domain" description="SCP" evidence="1">
    <location>
        <begin position="222"/>
        <end position="338"/>
    </location>
</feature>
<dbReference type="InterPro" id="IPR029410">
    <property type="entry name" value="CAP_assoc"/>
</dbReference>
<dbReference type="RefSeq" id="WP_059106931.1">
    <property type="nucleotide sequence ID" value="NZ_AP024589.1"/>
</dbReference>
<reference evidence="3" key="2">
    <citation type="submission" date="2023-07" db="EMBL/GenBank/DDBJ databases">
        <title>Evaluation of the beneficial properties of pineapple isolates.</title>
        <authorList>
            <person name="Adefiranye O."/>
        </authorList>
    </citation>
    <scope>NUCLEOTIDE SEQUENCE</scope>
    <source>
        <strain evidence="3">PAPLE_T1</strain>
    </source>
</reference>
<dbReference type="Proteomes" id="UP001171687">
    <property type="component" value="Unassembled WGS sequence"/>
</dbReference>
<organism evidence="4 5">
    <name type="scientific">Staphylococcus auricularis</name>
    <dbReference type="NCBI Taxonomy" id="29379"/>
    <lineage>
        <taxon>Bacteria</taxon>
        <taxon>Bacillati</taxon>
        <taxon>Bacillota</taxon>
        <taxon>Bacilli</taxon>
        <taxon>Bacillales</taxon>
        <taxon>Staphylococcaceae</taxon>
        <taxon>Staphylococcus</taxon>
    </lineage>
</organism>
<reference evidence="4 5" key="1">
    <citation type="submission" date="2017-08" db="EMBL/GenBank/DDBJ databases">
        <title>Draft genome sequences of 64 type strains of genus Staph aureus.</title>
        <authorList>
            <person name="Cole K."/>
            <person name="Golubchik T."/>
            <person name="Russell J."/>
            <person name="Foster D."/>
            <person name="Llewelyn M."/>
            <person name="Wilson D."/>
            <person name="Crook D."/>
            <person name="Paul J."/>
        </authorList>
    </citation>
    <scope>NUCLEOTIDE SEQUENCE [LARGE SCALE GENOMIC DNA]</scope>
    <source>
        <strain evidence="4 5">NCTC 12101</strain>
    </source>
</reference>
<evidence type="ECO:0000259" key="2">
    <source>
        <dbReference type="Pfam" id="PF14504"/>
    </source>
</evidence>
<dbReference type="AlphaFoldDB" id="A0AAP8PQZ2"/>
<dbReference type="PANTHER" id="PTHR31157">
    <property type="entry name" value="SCP DOMAIN-CONTAINING PROTEIN"/>
    <property type="match status" value="1"/>
</dbReference>
<dbReference type="Proteomes" id="UP000242470">
    <property type="component" value="Unassembled WGS sequence"/>
</dbReference>
<dbReference type="SUPFAM" id="SSF55797">
    <property type="entry name" value="PR-1-like"/>
    <property type="match status" value="1"/>
</dbReference>
<dbReference type="InterPro" id="IPR035940">
    <property type="entry name" value="CAP_sf"/>
</dbReference>
<name>A0AAP8PQZ2_9STAP</name>
<proteinExistence type="predicted"/>
<dbReference type="Gene3D" id="3.40.33.10">
    <property type="entry name" value="CAP"/>
    <property type="match status" value="1"/>
</dbReference>
<dbReference type="InterPro" id="IPR014044">
    <property type="entry name" value="CAP_dom"/>
</dbReference>
<dbReference type="GeneID" id="64982346"/>
<accession>A0AAP8PQZ2</accession>
<evidence type="ECO:0000313" key="5">
    <source>
        <dbReference type="Proteomes" id="UP000242470"/>
    </source>
</evidence>
<dbReference type="Pfam" id="PF00188">
    <property type="entry name" value="CAP"/>
    <property type="match status" value="1"/>
</dbReference>
<protein>
    <submittedName>
        <fullName evidence="3">CAP domain-containing protein</fullName>
    </submittedName>
    <submittedName>
        <fullName evidence="4">Secretion protein</fullName>
    </submittedName>
</protein>
<sequence>MLTIRKFIFYLLVLLVLFLVVPIKESQPVIELEQGVKDKVMEVTDNGSVTDKALQLPDKQAFSINNIQMNMTKKEVEDKLGEAQRVTSNEYGTKWYAYHSDEYKQFVMVSYIDNKVNALYTNQNIITSKSKIKYGTPKSVVRSRLGDPIDRIKKGNANYLQDNDEYDTFLKDHIYTTVFYDEHNDNNLTSLLQISEEMEDRLQQQYGAPSQSLAQSFELQNFDLVNAERVQHGLNTLSYSEGISNTARKHSKDMAEHHYFDHENQSGKSPFDRLEDDGWHFNAAGENLAYGQMSSIYAHEGLMNSLGHRKNILKRQFSTLGVGVDFNDKRQPYWTENYTG</sequence>
<dbReference type="PANTHER" id="PTHR31157:SF1">
    <property type="entry name" value="SCP DOMAIN-CONTAINING PROTEIN"/>
    <property type="match status" value="1"/>
</dbReference>